<feature type="non-terminal residue" evidence="2">
    <location>
        <position position="92"/>
    </location>
</feature>
<proteinExistence type="predicted"/>
<keyword evidence="1" id="KW-0472">Membrane</keyword>
<sequence>MEGLLFVDYQSMKHILSIIICSTFILNAQVYIFSENIRITNTSNDQKFPQMAIDDNIIHLVWVSVTGNNKNIMYSRSENYGETFSNSIQINF</sequence>
<accession>A0A382V321</accession>
<keyword evidence="1" id="KW-0812">Transmembrane</keyword>
<dbReference type="AlphaFoldDB" id="A0A382V321"/>
<evidence type="ECO:0008006" key="3">
    <source>
        <dbReference type="Google" id="ProtNLM"/>
    </source>
</evidence>
<evidence type="ECO:0000256" key="1">
    <source>
        <dbReference type="SAM" id="Phobius"/>
    </source>
</evidence>
<keyword evidence="1" id="KW-1133">Transmembrane helix</keyword>
<dbReference type="EMBL" id="UINC01148794">
    <property type="protein sequence ID" value="SVD40889.1"/>
    <property type="molecule type" value="Genomic_DNA"/>
</dbReference>
<reference evidence="2" key="1">
    <citation type="submission" date="2018-05" db="EMBL/GenBank/DDBJ databases">
        <authorList>
            <person name="Lanie J.A."/>
            <person name="Ng W.-L."/>
            <person name="Kazmierczak K.M."/>
            <person name="Andrzejewski T.M."/>
            <person name="Davidsen T.M."/>
            <person name="Wayne K.J."/>
            <person name="Tettelin H."/>
            <person name="Glass J.I."/>
            <person name="Rusch D."/>
            <person name="Podicherti R."/>
            <person name="Tsui H.-C.T."/>
            <person name="Winkler M.E."/>
        </authorList>
    </citation>
    <scope>NUCLEOTIDE SEQUENCE</scope>
</reference>
<name>A0A382V321_9ZZZZ</name>
<feature type="transmembrane region" description="Helical" evidence="1">
    <location>
        <begin position="15"/>
        <end position="33"/>
    </location>
</feature>
<evidence type="ECO:0000313" key="2">
    <source>
        <dbReference type="EMBL" id="SVD40889.1"/>
    </source>
</evidence>
<protein>
    <recommendedName>
        <fullName evidence="3">Sialidase domain-containing protein</fullName>
    </recommendedName>
</protein>
<organism evidence="2">
    <name type="scientific">marine metagenome</name>
    <dbReference type="NCBI Taxonomy" id="408172"/>
    <lineage>
        <taxon>unclassified sequences</taxon>
        <taxon>metagenomes</taxon>
        <taxon>ecological metagenomes</taxon>
    </lineage>
</organism>
<gene>
    <name evidence="2" type="ORF">METZ01_LOCUS393743</name>
</gene>